<keyword evidence="8" id="KW-1185">Reference proteome</keyword>
<dbReference type="Gene3D" id="3.90.80.10">
    <property type="entry name" value="Inorganic pyrophosphatase"/>
    <property type="match status" value="1"/>
</dbReference>
<keyword evidence="6" id="KW-0732">Signal</keyword>
<reference evidence="7 8" key="1">
    <citation type="submission" date="2015-05" db="EMBL/GenBank/DDBJ databases">
        <title>Genome sequencing and analysis of members of genus Stenotrophomonas.</title>
        <authorList>
            <person name="Patil P.P."/>
            <person name="Midha S."/>
            <person name="Patil P.B."/>
        </authorList>
    </citation>
    <scope>NUCLEOTIDE SEQUENCE [LARGE SCALE GENOMIC DNA]</scope>
    <source>
        <strain evidence="7 8">DSM 17805</strain>
    </source>
</reference>
<evidence type="ECO:0000313" key="7">
    <source>
        <dbReference type="EMBL" id="KRG58189.1"/>
    </source>
</evidence>
<evidence type="ECO:0000256" key="2">
    <source>
        <dbReference type="ARBA" id="ARBA00022723"/>
    </source>
</evidence>
<dbReference type="OrthoDB" id="5187599at2"/>
<dbReference type="Proteomes" id="UP000051254">
    <property type="component" value="Unassembled WGS sequence"/>
</dbReference>
<keyword evidence="2 5" id="KW-0479">Metal-binding</keyword>
<dbReference type="HAMAP" id="MF_00209">
    <property type="entry name" value="Inorganic_PPase"/>
    <property type="match status" value="1"/>
</dbReference>
<dbReference type="GO" id="GO:0000287">
    <property type="term" value="F:magnesium ion binding"/>
    <property type="evidence" value="ECO:0007669"/>
    <property type="project" value="UniProtKB-UniRule"/>
</dbReference>
<feature type="binding site" evidence="5">
    <location>
        <position position="87"/>
    </location>
    <ligand>
        <name>Mg(2+)</name>
        <dbReference type="ChEBI" id="CHEBI:18420"/>
        <label>1</label>
    </ligand>
</feature>
<dbReference type="InterPro" id="IPR008162">
    <property type="entry name" value="Pyrophosphatase"/>
</dbReference>
<proteinExistence type="inferred from homology"/>
<name>A0A0R0BLH7_9GAMM</name>
<comment type="subcellular location">
    <subcellularLocation>
        <location evidence="5">Cytoplasm</location>
    </subcellularLocation>
</comment>
<evidence type="ECO:0000256" key="1">
    <source>
        <dbReference type="ARBA" id="ARBA00001946"/>
    </source>
</evidence>
<comment type="function">
    <text evidence="5">Catalyzes the hydrolysis of inorganic pyrophosphate (PPi) forming two phosphate ions.</text>
</comment>
<dbReference type="GO" id="GO:0004427">
    <property type="term" value="F:inorganic diphosphate phosphatase activity"/>
    <property type="evidence" value="ECO:0007669"/>
    <property type="project" value="UniProtKB-UniRule"/>
</dbReference>
<dbReference type="STRING" id="266128.ABB25_07850"/>
<dbReference type="PANTHER" id="PTHR10286">
    <property type="entry name" value="INORGANIC PYROPHOSPHATASE"/>
    <property type="match status" value="1"/>
</dbReference>
<comment type="cofactor">
    <cofactor evidence="1 5">
        <name>Mg(2+)</name>
        <dbReference type="ChEBI" id="CHEBI:18420"/>
    </cofactor>
</comment>
<dbReference type="SUPFAM" id="SSF50324">
    <property type="entry name" value="Inorganic pyrophosphatase"/>
    <property type="match status" value="1"/>
</dbReference>
<keyword evidence="3 5" id="KW-0378">Hydrolase</keyword>
<feature type="chain" id="PRO_5006392649" description="Inorganic pyrophosphatase" evidence="6">
    <location>
        <begin position="25"/>
        <end position="199"/>
    </location>
</feature>
<protein>
    <recommendedName>
        <fullName evidence="5">Inorganic pyrophosphatase</fullName>
        <ecNumber evidence="5">3.6.1.1</ecNumber>
    </recommendedName>
    <alternativeName>
        <fullName evidence="5">Pyrophosphate phospho-hydrolase</fullName>
        <shortName evidence="5">PPase</shortName>
    </alternativeName>
</protein>
<feature type="binding site" evidence="5">
    <location>
        <position position="163"/>
    </location>
    <ligand>
        <name>substrate</name>
    </ligand>
</feature>
<accession>A0A0R0BLH7</accession>
<evidence type="ECO:0000256" key="3">
    <source>
        <dbReference type="ARBA" id="ARBA00022801"/>
    </source>
</evidence>
<dbReference type="EMBL" id="LDJH01000012">
    <property type="protein sequence ID" value="KRG58189.1"/>
    <property type="molecule type" value="Genomic_DNA"/>
</dbReference>
<dbReference type="CDD" id="cd00412">
    <property type="entry name" value="pyrophosphatase"/>
    <property type="match status" value="1"/>
</dbReference>
<feature type="signal peptide" evidence="6">
    <location>
        <begin position="1"/>
        <end position="24"/>
    </location>
</feature>
<evidence type="ECO:0000256" key="4">
    <source>
        <dbReference type="ARBA" id="ARBA00022842"/>
    </source>
</evidence>
<comment type="caution">
    <text evidence="7">The sequence shown here is derived from an EMBL/GenBank/DDBJ whole genome shotgun (WGS) entry which is preliminary data.</text>
</comment>
<dbReference type="GO" id="GO:0005737">
    <property type="term" value="C:cytoplasm"/>
    <property type="evidence" value="ECO:0007669"/>
    <property type="project" value="UniProtKB-SubCell"/>
</dbReference>
<dbReference type="PATRIC" id="fig|266128.3.peg.440"/>
<comment type="catalytic activity">
    <reaction evidence="5">
        <text>diphosphate + H2O = 2 phosphate + H(+)</text>
        <dbReference type="Rhea" id="RHEA:24576"/>
        <dbReference type="ChEBI" id="CHEBI:15377"/>
        <dbReference type="ChEBI" id="CHEBI:15378"/>
        <dbReference type="ChEBI" id="CHEBI:33019"/>
        <dbReference type="ChEBI" id="CHEBI:43474"/>
        <dbReference type="EC" id="3.6.1.1"/>
    </reaction>
</comment>
<feature type="binding site" evidence="5">
    <location>
        <position position="52"/>
    </location>
    <ligand>
        <name>substrate</name>
    </ligand>
</feature>
<dbReference type="Pfam" id="PF00719">
    <property type="entry name" value="Pyrophosphatase"/>
    <property type="match status" value="1"/>
</dbReference>
<evidence type="ECO:0000256" key="5">
    <source>
        <dbReference type="HAMAP-Rule" id="MF_00209"/>
    </source>
</evidence>
<keyword evidence="4 5" id="KW-0460">Magnesium</keyword>
<keyword evidence="5" id="KW-0963">Cytoplasm</keyword>
<comment type="subunit">
    <text evidence="5">Homohexamer.</text>
</comment>
<evidence type="ECO:0000256" key="6">
    <source>
        <dbReference type="SAM" id="SignalP"/>
    </source>
</evidence>
<feature type="binding site" evidence="5">
    <location>
        <position position="92"/>
    </location>
    <ligand>
        <name>Mg(2+)</name>
        <dbReference type="ChEBI" id="CHEBI:18420"/>
        <label>1</label>
    </ligand>
</feature>
<organism evidence="7 8">
    <name type="scientific">Stenotrophomonas koreensis</name>
    <dbReference type="NCBI Taxonomy" id="266128"/>
    <lineage>
        <taxon>Bacteria</taxon>
        <taxon>Pseudomonadati</taxon>
        <taxon>Pseudomonadota</taxon>
        <taxon>Gammaproteobacteria</taxon>
        <taxon>Lysobacterales</taxon>
        <taxon>Lysobacteraceae</taxon>
        <taxon>Stenotrophomonas</taxon>
    </lineage>
</organism>
<dbReference type="GO" id="GO:0006796">
    <property type="term" value="P:phosphate-containing compound metabolic process"/>
    <property type="evidence" value="ECO:0007669"/>
    <property type="project" value="InterPro"/>
</dbReference>
<gene>
    <name evidence="5" type="primary">ppa</name>
    <name evidence="7" type="ORF">ABB25_07850</name>
</gene>
<dbReference type="InterPro" id="IPR036649">
    <property type="entry name" value="Pyrophosphatase_sf"/>
</dbReference>
<dbReference type="AlphaFoldDB" id="A0A0R0BLH7"/>
<dbReference type="EC" id="3.6.1.1" evidence="5"/>
<sequence length="199" mass="21374">MSRSMRASRLLLGLLAMAAGPLLAASPDRGIDDPGPDTAVLRVEIPAGSAVKYEFDSQGRLFVDRFLPGSEVYPANYGGLPGTLAGDGDPLDALVITRQPLLPGVRIAFRPIGVLRMRDGGQHDDKLIGVPISAVDADYDLIQELEQLPPALRQRIEGFFSRYKHTRAEGNPVQLAGWGDAGQARELLRQALARGAARP</sequence>
<evidence type="ECO:0000313" key="8">
    <source>
        <dbReference type="Proteomes" id="UP000051254"/>
    </source>
</evidence>
<feature type="binding site" evidence="5">
    <location>
        <position position="77"/>
    </location>
    <ligand>
        <name>substrate</name>
    </ligand>
</feature>
<feature type="binding site" evidence="5">
    <location>
        <position position="124"/>
    </location>
    <ligand>
        <name>Mg(2+)</name>
        <dbReference type="ChEBI" id="CHEBI:18420"/>
        <label>1</label>
    </ligand>
</feature>
<comment type="similarity">
    <text evidence="5">Belongs to the PPase family.</text>
</comment>
<feature type="binding site" evidence="5">
    <location>
        <position position="92"/>
    </location>
    <ligand>
        <name>Mg(2+)</name>
        <dbReference type="ChEBI" id="CHEBI:18420"/>
        <label>2</label>
    </ligand>
</feature>
<feature type="binding site" evidence="5">
    <location>
        <position position="65"/>
    </location>
    <ligand>
        <name>substrate</name>
    </ligand>
</feature>
<dbReference type="PROSITE" id="PS00387">
    <property type="entry name" value="PPASE"/>
    <property type="match status" value="1"/>
</dbReference>